<reference evidence="3" key="1">
    <citation type="submission" date="2015-01" db="EMBL/GenBank/DDBJ databases">
        <authorList>
            <person name="Aksoy S."/>
            <person name="Warren W."/>
            <person name="Wilson R.K."/>
        </authorList>
    </citation>
    <scope>NUCLEOTIDE SEQUENCE [LARGE SCALE GENOMIC DNA]</scope>
    <source>
        <strain evidence="3">IAEA</strain>
    </source>
</reference>
<dbReference type="AlphaFoldDB" id="A0A1B0BVD3"/>
<evidence type="ECO:0000259" key="1">
    <source>
        <dbReference type="Pfam" id="PF13843"/>
    </source>
</evidence>
<evidence type="ECO:0000313" key="3">
    <source>
        <dbReference type="Proteomes" id="UP000092460"/>
    </source>
</evidence>
<sequence>MMQMRYKVTITSHTRLELPITNPLHSAVPSEDVPSTMKLFTASESTDSPSIIKFDIHHQTPGPQIQSNRKEPINYFTSYFTNELIDNIIKETNTYVNEKIRNTQTNCHKLSHKSTWYMWQDVTKQEILAFIAIHLPNLQEYWSTDSTSNIPFFSETFSRDRFLQIFWMLLLKKDTRNDNTIKTRIQKASNYLEYIDSKCSEYFIPYKAISFDKSVLKFKVRISFITYNPNKPTK</sequence>
<reference evidence="2" key="2">
    <citation type="submission" date="2020-05" db="UniProtKB">
        <authorList>
            <consortium name="EnsemblMetazoa"/>
        </authorList>
    </citation>
    <scope>IDENTIFICATION</scope>
    <source>
        <strain evidence="2">IAEA</strain>
    </source>
</reference>
<keyword evidence="3" id="KW-1185">Reference proteome</keyword>
<dbReference type="Pfam" id="PF13843">
    <property type="entry name" value="DDE_Tnp_1_7"/>
    <property type="match status" value="1"/>
</dbReference>
<dbReference type="PANTHER" id="PTHR46599">
    <property type="entry name" value="PIGGYBAC TRANSPOSABLE ELEMENT-DERIVED PROTEIN 4"/>
    <property type="match status" value="1"/>
</dbReference>
<dbReference type="EnsemblMetazoa" id="GPPI041645-RA">
    <property type="protein sequence ID" value="GPPI041645-PA"/>
    <property type="gene ID" value="GPPI041645"/>
</dbReference>
<dbReference type="InterPro" id="IPR029526">
    <property type="entry name" value="PGBD"/>
</dbReference>
<dbReference type="PANTHER" id="PTHR46599:SF3">
    <property type="entry name" value="PIGGYBAC TRANSPOSABLE ELEMENT-DERIVED PROTEIN 4"/>
    <property type="match status" value="1"/>
</dbReference>
<dbReference type="STRING" id="67801.A0A1B0BVD3"/>
<dbReference type="Proteomes" id="UP000092460">
    <property type="component" value="Unassembled WGS sequence"/>
</dbReference>
<dbReference type="EMBL" id="JXJN01021227">
    <property type="status" value="NOT_ANNOTATED_CDS"/>
    <property type="molecule type" value="Genomic_DNA"/>
</dbReference>
<name>A0A1B0BVD3_9MUSC</name>
<organism evidence="2 3">
    <name type="scientific">Glossina palpalis gambiensis</name>
    <dbReference type="NCBI Taxonomy" id="67801"/>
    <lineage>
        <taxon>Eukaryota</taxon>
        <taxon>Metazoa</taxon>
        <taxon>Ecdysozoa</taxon>
        <taxon>Arthropoda</taxon>
        <taxon>Hexapoda</taxon>
        <taxon>Insecta</taxon>
        <taxon>Pterygota</taxon>
        <taxon>Neoptera</taxon>
        <taxon>Endopterygota</taxon>
        <taxon>Diptera</taxon>
        <taxon>Brachycera</taxon>
        <taxon>Muscomorpha</taxon>
        <taxon>Hippoboscoidea</taxon>
        <taxon>Glossinidae</taxon>
        <taxon>Glossina</taxon>
    </lineage>
</organism>
<accession>A0A1B0BVD3</accession>
<feature type="domain" description="PiggyBac transposable element-derived protein" evidence="1">
    <location>
        <begin position="72"/>
        <end position="234"/>
    </location>
</feature>
<dbReference type="VEuPathDB" id="VectorBase:GPPI041645"/>
<proteinExistence type="predicted"/>
<protein>
    <recommendedName>
        <fullName evidence="1">PiggyBac transposable element-derived protein domain-containing protein</fullName>
    </recommendedName>
</protein>
<evidence type="ECO:0000313" key="2">
    <source>
        <dbReference type="EnsemblMetazoa" id="GPPI041645-PA"/>
    </source>
</evidence>